<dbReference type="InterPro" id="IPR036097">
    <property type="entry name" value="HisK_dim/P_sf"/>
</dbReference>
<evidence type="ECO:0000259" key="13">
    <source>
        <dbReference type="PROSITE" id="PS50112"/>
    </source>
</evidence>
<name>A0ABP7MBZ8_9GAMM</name>
<evidence type="ECO:0000256" key="7">
    <source>
        <dbReference type="ARBA" id="ARBA00022777"/>
    </source>
</evidence>
<dbReference type="EMBL" id="BAABBN010000004">
    <property type="protein sequence ID" value="GAA3919453.1"/>
    <property type="molecule type" value="Genomic_DNA"/>
</dbReference>
<dbReference type="CDD" id="cd00082">
    <property type="entry name" value="HisKA"/>
    <property type="match status" value="1"/>
</dbReference>
<keyword evidence="6 11" id="KW-0812">Transmembrane</keyword>
<evidence type="ECO:0000256" key="8">
    <source>
        <dbReference type="ARBA" id="ARBA00022989"/>
    </source>
</evidence>
<dbReference type="SUPFAM" id="SSF55785">
    <property type="entry name" value="PYP-like sensor domain (PAS domain)"/>
    <property type="match status" value="1"/>
</dbReference>
<dbReference type="SMART" id="SM00388">
    <property type="entry name" value="HisKA"/>
    <property type="match status" value="1"/>
</dbReference>
<dbReference type="EC" id="2.7.13.3" evidence="3"/>
<feature type="transmembrane region" description="Helical" evidence="11">
    <location>
        <begin position="14"/>
        <end position="33"/>
    </location>
</feature>
<keyword evidence="5" id="KW-0808">Transferase</keyword>
<comment type="catalytic activity">
    <reaction evidence="1">
        <text>ATP + protein L-histidine = ADP + protein N-phospho-L-histidine.</text>
        <dbReference type="EC" id="2.7.13.3"/>
    </reaction>
</comment>
<keyword evidence="9 11" id="KW-0472">Membrane</keyword>
<dbReference type="PANTHER" id="PTHR42878">
    <property type="entry name" value="TWO-COMPONENT HISTIDINE KINASE"/>
    <property type="match status" value="1"/>
</dbReference>
<keyword evidence="16" id="KW-1185">Reference proteome</keyword>
<evidence type="ECO:0000313" key="15">
    <source>
        <dbReference type="EMBL" id="GAA3919453.1"/>
    </source>
</evidence>
<dbReference type="RefSeq" id="WP_344796797.1">
    <property type="nucleotide sequence ID" value="NZ_BAABBN010000004.1"/>
</dbReference>
<keyword evidence="7" id="KW-0418">Kinase</keyword>
<gene>
    <name evidence="15" type="ORF">GCM10022277_13590</name>
</gene>
<dbReference type="InterPro" id="IPR035965">
    <property type="entry name" value="PAS-like_dom_sf"/>
</dbReference>
<dbReference type="InterPro" id="IPR000014">
    <property type="entry name" value="PAS"/>
</dbReference>
<dbReference type="InterPro" id="IPR003594">
    <property type="entry name" value="HATPase_dom"/>
</dbReference>
<evidence type="ECO:0000256" key="6">
    <source>
        <dbReference type="ARBA" id="ARBA00022692"/>
    </source>
</evidence>
<sequence length="712" mass="80919">MTPQGLKAAASLHWFHWLVVSLSLLLTLAAWYISKTQTEEKLQQRFEFQSQQLLDLISERMSRYEDALRAGVAAINAQKGADVNMWKRFSETLHIHKSYPGINGIGVIYYISPNKLNNYLLKERELRPGYIIHPPHNKNEYWPITYVEPVINNEKAIGLDMAFESNRYQAALKARDLNVPQITAPIVLVQDSKQTPGFLQYVPFYNSEDIGTVEKRRKHFIGHVYAPFIMYKLMEGALAQKHRQLLFSVHDNNDVLYNELTSDNPYYDAQPLYQKTVSIDMYGRPWRFSIQTAHAFREGADTYQSTFILLGGIVIDSLLLFLFIALARSNKKAIEIAIQMTQKLSISEIAPCGILIINQKGIIEIANPHTVTLFGYSQEELEGKSIKQLIPQGLYEGQGNDHPQSADSQNTDNLSTDNQANNIELPFWDSIEHQTQSNKEVVCETQNGNLFPAEIGIAPFKHGEGSKFLATIFDMSSHVEMTNELKRSNKELNDFAYIASHDLKAPLRGIMQLSAWIAEDIEEIATEETKHNLTLLQNRTSRLEKLLDDLLAYSRLGRDLGKLQQVDIEFMVTSIFDLLDPPKGFKLVIQNEMPVFESLLVPLEVIFRNLISNAIKHHHKSEGTITISVADQAQEYEFSVCDDGPGINPKLHDRAFELFKTLKPRDEVEGSGMGLAFVKKMLKQHKSNIRIVSDGESGTCFIFTWPKKLTDV</sequence>
<dbReference type="SUPFAM" id="SSF55874">
    <property type="entry name" value="ATPase domain of HSP90 chaperone/DNA topoisomerase II/histidine kinase"/>
    <property type="match status" value="1"/>
</dbReference>
<dbReference type="InterPro" id="IPR006189">
    <property type="entry name" value="CHASE_dom"/>
</dbReference>
<feature type="region of interest" description="Disordered" evidence="10">
    <location>
        <begin position="397"/>
        <end position="419"/>
    </location>
</feature>
<dbReference type="PRINTS" id="PR00344">
    <property type="entry name" value="BCTRLSENSOR"/>
</dbReference>
<dbReference type="Gene3D" id="3.30.450.20">
    <property type="entry name" value="PAS domain"/>
    <property type="match status" value="1"/>
</dbReference>
<keyword evidence="8 11" id="KW-1133">Transmembrane helix</keyword>
<dbReference type="InterPro" id="IPR036890">
    <property type="entry name" value="HATPase_C_sf"/>
</dbReference>
<dbReference type="InterPro" id="IPR004358">
    <property type="entry name" value="Sig_transdc_His_kin-like_C"/>
</dbReference>
<keyword evidence="4" id="KW-0597">Phosphoprotein</keyword>
<dbReference type="SMART" id="SM01079">
    <property type="entry name" value="CHASE"/>
    <property type="match status" value="1"/>
</dbReference>
<feature type="domain" description="Histidine kinase" evidence="12">
    <location>
        <begin position="498"/>
        <end position="709"/>
    </location>
</feature>
<reference evidence="16" key="1">
    <citation type="journal article" date="2019" name="Int. J. Syst. Evol. Microbiol.">
        <title>The Global Catalogue of Microorganisms (GCM) 10K type strain sequencing project: providing services to taxonomists for standard genome sequencing and annotation.</title>
        <authorList>
            <consortium name="The Broad Institute Genomics Platform"/>
            <consortium name="The Broad Institute Genome Sequencing Center for Infectious Disease"/>
            <person name="Wu L."/>
            <person name="Ma J."/>
        </authorList>
    </citation>
    <scope>NUCLEOTIDE SEQUENCE [LARGE SCALE GENOMIC DNA]</scope>
    <source>
        <strain evidence="16">JCM 17551</strain>
    </source>
</reference>
<dbReference type="Gene3D" id="1.10.287.130">
    <property type="match status" value="1"/>
</dbReference>
<evidence type="ECO:0000256" key="3">
    <source>
        <dbReference type="ARBA" id="ARBA00012438"/>
    </source>
</evidence>
<dbReference type="PROSITE" id="PS50109">
    <property type="entry name" value="HIS_KIN"/>
    <property type="match status" value="1"/>
</dbReference>
<dbReference type="NCBIfam" id="TIGR00229">
    <property type="entry name" value="sensory_box"/>
    <property type="match status" value="1"/>
</dbReference>
<dbReference type="Pfam" id="PF00512">
    <property type="entry name" value="HisKA"/>
    <property type="match status" value="1"/>
</dbReference>
<dbReference type="Gene3D" id="3.30.565.10">
    <property type="entry name" value="Histidine kinase-like ATPase, C-terminal domain"/>
    <property type="match status" value="1"/>
</dbReference>
<dbReference type="SMART" id="SM00387">
    <property type="entry name" value="HATPase_c"/>
    <property type="match status" value="1"/>
</dbReference>
<evidence type="ECO:0000256" key="9">
    <source>
        <dbReference type="ARBA" id="ARBA00023136"/>
    </source>
</evidence>
<dbReference type="SMART" id="SM00091">
    <property type="entry name" value="PAS"/>
    <property type="match status" value="1"/>
</dbReference>
<dbReference type="InterPro" id="IPR042240">
    <property type="entry name" value="CHASE_sf"/>
</dbReference>
<dbReference type="PANTHER" id="PTHR42878:SF15">
    <property type="entry name" value="BACTERIOPHYTOCHROME"/>
    <property type="match status" value="1"/>
</dbReference>
<evidence type="ECO:0000256" key="5">
    <source>
        <dbReference type="ARBA" id="ARBA00022679"/>
    </source>
</evidence>
<comment type="subcellular location">
    <subcellularLocation>
        <location evidence="2">Membrane</location>
    </subcellularLocation>
</comment>
<evidence type="ECO:0000256" key="4">
    <source>
        <dbReference type="ARBA" id="ARBA00022553"/>
    </source>
</evidence>
<dbReference type="CDD" id="cd00075">
    <property type="entry name" value="HATPase"/>
    <property type="match status" value="1"/>
</dbReference>
<dbReference type="PROSITE" id="PS50839">
    <property type="entry name" value="CHASE"/>
    <property type="match status" value="1"/>
</dbReference>
<accession>A0ABP7MBZ8</accession>
<dbReference type="PROSITE" id="PS50112">
    <property type="entry name" value="PAS"/>
    <property type="match status" value="1"/>
</dbReference>
<dbReference type="InterPro" id="IPR005467">
    <property type="entry name" value="His_kinase_dom"/>
</dbReference>
<evidence type="ECO:0000313" key="16">
    <source>
        <dbReference type="Proteomes" id="UP001501565"/>
    </source>
</evidence>
<proteinExistence type="predicted"/>
<feature type="compositionally biased region" description="Polar residues" evidence="10">
    <location>
        <begin position="401"/>
        <end position="419"/>
    </location>
</feature>
<dbReference type="SUPFAM" id="SSF47384">
    <property type="entry name" value="Homodimeric domain of signal transducing histidine kinase"/>
    <property type="match status" value="1"/>
</dbReference>
<evidence type="ECO:0000259" key="14">
    <source>
        <dbReference type="PROSITE" id="PS50839"/>
    </source>
</evidence>
<feature type="domain" description="CHASE" evidence="14">
    <location>
        <begin position="132"/>
        <end position="240"/>
    </location>
</feature>
<dbReference type="InterPro" id="IPR050351">
    <property type="entry name" value="BphY/WalK/GraS-like"/>
</dbReference>
<protein>
    <recommendedName>
        <fullName evidence="3">histidine kinase</fullName>
        <ecNumber evidence="3">2.7.13.3</ecNumber>
    </recommendedName>
</protein>
<dbReference type="Pfam" id="PF13426">
    <property type="entry name" value="PAS_9"/>
    <property type="match status" value="1"/>
</dbReference>
<evidence type="ECO:0000259" key="12">
    <source>
        <dbReference type="PROSITE" id="PS50109"/>
    </source>
</evidence>
<comment type="caution">
    <text evidence="15">The sequence shown here is derived from an EMBL/GenBank/DDBJ whole genome shotgun (WGS) entry which is preliminary data.</text>
</comment>
<dbReference type="Pfam" id="PF02518">
    <property type="entry name" value="HATPase_c"/>
    <property type="match status" value="1"/>
</dbReference>
<evidence type="ECO:0000256" key="11">
    <source>
        <dbReference type="SAM" id="Phobius"/>
    </source>
</evidence>
<dbReference type="CDD" id="cd00130">
    <property type="entry name" value="PAS"/>
    <property type="match status" value="1"/>
</dbReference>
<dbReference type="Gene3D" id="3.30.450.350">
    <property type="entry name" value="CHASE domain"/>
    <property type="match status" value="1"/>
</dbReference>
<feature type="domain" description="PAS" evidence="13">
    <location>
        <begin position="354"/>
        <end position="390"/>
    </location>
</feature>
<dbReference type="Pfam" id="PF03924">
    <property type="entry name" value="CHASE"/>
    <property type="match status" value="1"/>
</dbReference>
<evidence type="ECO:0000256" key="2">
    <source>
        <dbReference type="ARBA" id="ARBA00004370"/>
    </source>
</evidence>
<organism evidence="15 16">
    <name type="scientific">Litoribacillus peritrichatus</name>
    <dbReference type="NCBI Taxonomy" id="718191"/>
    <lineage>
        <taxon>Bacteria</taxon>
        <taxon>Pseudomonadati</taxon>
        <taxon>Pseudomonadota</taxon>
        <taxon>Gammaproteobacteria</taxon>
        <taxon>Oceanospirillales</taxon>
        <taxon>Oceanospirillaceae</taxon>
        <taxon>Litoribacillus</taxon>
    </lineage>
</organism>
<dbReference type="InterPro" id="IPR003661">
    <property type="entry name" value="HisK_dim/P_dom"/>
</dbReference>
<evidence type="ECO:0000256" key="1">
    <source>
        <dbReference type="ARBA" id="ARBA00000085"/>
    </source>
</evidence>
<dbReference type="Proteomes" id="UP001501565">
    <property type="component" value="Unassembled WGS sequence"/>
</dbReference>
<feature type="transmembrane region" description="Helical" evidence="11">
    <location>
        <begin position="307"/>
        <end position="327"/>
    </location>
</feature>
<evidence type="ECO:0000256" key="10">
    <source>
        <dbReference type="SAM" id="MobiDB-lite"/>
    </source>
</evidence>